<dbReference type="EMBL" id="REFV01000006">
    <property type="protein sequence ID" value="RMB59488.1"/>
    <property type="molecule type" value="Genomic_DNA"/>
</dbReference>
<dbReference type="PANTHER" id="PTHR30590">
    <property type="entry name" value="INNER MEMBRANE PROTEIN"/>
    <property type="match status" value="1"/>
</dbReference>
<dbReference type="OrthoDB" id="9807744at2"/>
<feature type="transmembrane region" description="Helical" evidence="1">
    <location>
        <begin position="21"/>
        <end position="44"/>
    </location>
</feature>
<evidence type="ECO:0000259" key="2">
    <source>
        <dbReference type="Pfam" id="PF04235"/>
    </source>
</evidence>
<dbReference type="Pfam" id="PF04235">
    <property type="entry name" value="DUF418"/>
    <property type="match status" value="1"/>
</dbReference>
<feature type="transmembrane region" description="Helical" evidence="1">
    <location>
        <begin position="251"/>
        <end position="272"/>
    </location>
</feature>
<dbReference type="InterPro" id="IPR052529">
    <property type="entry name" value="Bact_Transport_Assoc"/>
</dbReference>
<proteinExistence type="predicted"/>
<keyword evidence="4" id="KW-1185">Reference proteome</keyword>
<evidence type="ECO:0000313" key="4">
    <source>
        <dbReference type="Proteomes" id="UP000281985"/>
    </source>
</evidence>
<protein>
    <submittedName>
        <fullName evidence="3">DUF418 domain-containing protein</fullName>
    </submittedName>
</protein>
<feature type="transmembrane region" description="Helical" evidence="1">
    <location>
        <begin position="284"/>
        <end position="306"/>
    </location>
</feature>
<keyword evidence="1" id="KW-0812">Transmembrane</keyword>
<keyword evidence="1" id="KW-0472">Membrane</keyword>
<feature type="domain" description="DUF418" evidence="2">
    <location>
        <begin position="232"/>
        <end position="395"/>
    </location>
</feature>
<feature type="transmembrane region" description="Helical" evidence="1">
    <location>
        <begin position="100"/>
        <end position="118"/>
    </location>
</feature>
<sequence length="401" mass="47054">MTDNLSSRPTQPNKRIETLDILRGFAIFGIFMVNVEIMNCVFMNQDAFGAQWTGTVDKLAVRIKQLIFYNKFFPIFSLLFGIGISIQIRNIRSKGISPSFFYRRMFALFIFGVAHILFLWSGDVIHLYAVLGVLTFALVRLSSKRLFWLALLLLIFPFYNQLFEWLLSVTGYTPESYLSAYSATDIVDTIRGGSYIDGIKLRIQEYKSNVTVLFVFLMPIALAMFVLGLAIGKKDWLYEISSKVNQIKKSVLLIALVSNLYRVFFLFFLWDLDIWKDPFWREVFIYLMQICDTLMGLFYVWVIAYLCQYKRWINLFIPLKAVGKMALTNYLLQSFIGLIIFSSLGFEKYETFSPYQTLLIALIVFVFQIIISTLWLQYFKYGPMEWLWRCISYWKILPFKK</sequence>
<feature type="transmembrane region" description="Helical" evidence="1">
    <location>
        <begin position="146"/>
        <end position="167"/>
    </location>
</feature>
<reference evidence="3 4" key="1">
    <citation type="submission" date="2018-10" db="EMBL/GenBank/DDBJ databases">
        <title>Dokdonia luteus sp. nov., isolated from sea water.</title>
        <authorList>
            <person name="Zhou L.Y."/>
            <person name="Du Z.J."/>
        </authorList>
    </citation>
    <scope>NUCLEOTIDE SEQUENCE [LARGE SCALE GENOMIC DNA]</scope>
    <source>
        <strain evidence="3 4">SH27</strain>
    </source>
</reference>
<gene>
    <name evidence="3" type="ORF">EAX61_07845</name>
</gene>
<dbReference type="AlphaFoldDB" id="A0A3M0G4J1"/>
<dbReference type="PANTHER" id="PTHR30590:SF3">
    <property type="entry name" value="HYPOTHETICAL MEMBRANE SPANNING PROTEIN"/>
    <property type="match status" value="1"/>
</dbReference>
<keyword evidence="1" id="KW-1133">Transmembrane helix</keyword>
<dbReference type="Proteomes" id="UP000281985">
    <property type="component" value="Unassembled WGS sequence"/>
</dbReference>
<feature type="transmembrane region" description="Helical" evidence="1">
    <location>
        <begin position="210"/>
        <end position="231"/>
    </location>
</feature>
<dbReference type="InterPro" id="IPR007349">
    <property type="entry name" value="DUF418"/>
</dbReference>
<evidence type="ECO:0000256" key="1">
    <source>
        <dbReference type="SAM" id="Phobius"/>
    </source>
</evidence>
<dbReference type="RefSeq" id="WP_121917126.1">
    <property type="nucleotide sequence ID" value="NZ_REFV01000006.1"/>
</dbReference>
<organism evidence="3 4">
    <name type="scientific">Dokdonia sinensis</name>
    <dbReference type="NCBI Taxonomy" id="2479847"/>
    <lineage>
        <taxon>Bacteria</taxon>
        <taxon>Pseudomonadati</taxon>
        <taxon>Bacteroidota</taxon>
        <taxon>Flavobacteriia</taxon>
        <taxon>Flavobacteriales</taxon>
        <taxon>Flavobacteriaceae</taxon>
        <taxon>Dokdonia</taxon>
    </lineage>
</organism>
<feature type="transmembrane region" description="Helical" evidence="1">
    <location>
        <begin position="327"/>
        <end position="346"/>
    </location>
</feature>
<evidence type="ECO:0000313" key="3">
    <source>
        <dbReference type="EMBL" id="RMB59488.1"/>
    </source>
</evidence>
<feature type="transmembrane region" description="Helical" evidence="1">
    <location>
        <begin position="67"/>
        <end position="88"/>
    </location>
</feature>
<name>A0A3M0G4J1_9FLAO</name>
<comment type="caution">
    <text evidence="3">The sequence shown here is derived from an EMBL/GenBank/DDBJ whole genome shotgun (WGS) entry which is preliminary data.</text>
</comment>
<accession>A0A3M0G4J1</accession>
<feature type="transmembrane region" description="Helical" evidence="1">
    <location>
        <begin position="124"/>
        <end position="141"/>
    </location>
</feature>
<feature type="transmembrane region" description="Helical" evidence="1">
    <location>
        <begin position="358"/>
        <end position="379"/>
    </location>
</feature>